<dbReference type="Gene3D" id="1.10.1510.10">
    <property type="entry name" value="Uncharacterised protein YqeY/AIM41 PF09424, N-terminal domain"/>
    <property type="match status" value="1"/>
</dbReference>
<organism evidence="1 2">
    <name type="scientific">Qingrenia yutianensis</name>
    <dbReference type="NCBI Taxonomy" id="2763676"/>
    <lineage>
        <taxon>Bacteria</taxon>
        <taxon>Bacillati</taxon>
        <taxon>Bacillota</taxon>
        <taxon>Clostridia</taxon>
        <taxon>Eubacteriales</taxon>
        <taxon>Oscillospiraceae</taxon>
        <taxon>Qingrenia</taxon>
    </lineage>
</organism>
<sequence length="147" mass="16358">MALKEKLMEDLKLSMKDKDTVRKNTVQSVRAAIKQVEVDNRVELSDDDIIGVIAKEAKKRKDVLPEYEKSGRTDLIDELKREIEILMGYLPSQLSKEELGEIVKNAIAEVGASSMKDMGKIMANVMPKIKGRADGGMVNAIAKELLN</sequence>
<dbReference type="InterPro" id="IPR023168">
    <property type="entry name" value="GatB_Yqey_C_2"/>
</dbReference>
<dbReference type="RefSeq" id="WP_178347982.1">
    <property type="nucleotide sequence ID" value="NZ_JACRTE010000001.1"/>
</dbReference>
<proteinExistence type="predicted"/>
<dbReference type="PANTHER" id="PTHR28055:SF1">
    <property type="entry name" value="ALTERED INHERITANCE OF MITOCHONDRIA PROTEIN 41, MITOCHONDRIAL"/>
    <property type="match status" value="1"/>
</dbReference>
<dbReference type="EMBL" id="JACRTE010000001">
    <property type="protein sequence ID" value="MBC8595267.1"/>
    <property type="molecule type" value="Genomic_DNA"/>
</dbReference>
<dbReference type="AlphaFoldDB" id="A0A926FAT7"/>
<evidence type="ECO:0000313" key="1">
    <source>
        <dbReference type="EMBL" id="MBC8595267.1"/>
    </source>
</evidence>
<dbReference type="InterPro" id="IPR042184">
    <property type="entry name" value="YqeY/Aim41_N"/>
</dbReference>
<dbReference type="GO" id="GO:0016884">
    <property type="term" value="F:carbon-nitrogen ligase activity, with glutamine as amido-N-donor"/>
    <property type="evidence" value="ECO:0007669"/>
    <property type="project" value="InterPro"/>
</dbReference>
<accession>A0A926FAT7</accession>
<dbReference type="Gene3D" id="1.10.10.410">
    <property type="match status" value="1"/>
</dbReference>
<name>A0A926FAT7_9FIRM</name>
<dbReference type="Proteomes" id="UP000647416">
    <property type="component" value="Unassembled WGS sequence"/>
</dbReference>
<protein>
    <submittedName>
        <fullName evidence="1">GatB/YqeY domain-containing protein</fullName>
    </submittedName>
</protein>
<dbReference type="SUPFAM" id="SSF89095">
    <property type="entry name" value="GatB/YqeY motif"/>
    <property type="match status" value="1"/>
</dbReference>
<keyword evidence="2" id="KW-1185">Reference proteome</keyword>
<gene>
    <name evidence="1" type="ORF">H8706_00060</name>
</gene>
<dbReference type="InterPro" id="IPR003789">
    <property type="entry name" value="Asn/Gln_tRNA_amidoTrase-B-like"/>
</dbReference>
<dbReference type="Pfam" id="PF09424">
    <property type="entry name" value="YqeY"/>
    <property type="match status" value="1"/>
</dbReference>
<reference evidence="1" key="1">
    <citation type="submission" date="2020-08" db="EMBL/GenBank/DDBJ databases">
        <title>Genome public.</title>
        <authorList>
            <person name="Liu C."/>
            <person name="Sun Q."/>
        </authorList>
    </citation>
    <scope>NUCLEOTIDE SEQUENCE</scope>
    <source>
        <strain evidence="1">NSJ-50</strain>
    </source>
</reference>
<dbReference type="InterPro" id="IPR019004">
    <property type="entry name" value="YqeY/Aim41"/>
</dbReference>
<comment type="caution">
    <text evidence="1">The sequence shown here is derived from an EMBL/GenBank/DDBJ whole genome shotgun (WGS) entry which is preliminary data.</text>
</comment>
<evidence type="ECO:0000313" key="2">
    <source>
        <dbReference type="Proteomes" id="UP000647416"/>
    </source>
</evidence>
<dbReference type="PANTHER" id="PTHR28055">
    <property type="entry name" value="ALTERED INHERITANCE OF MITOCHONDRIA PROTEIN 41, MITOCHONDRIAL"/>
    <property type="match status" value="1"/>
</dbReference>